<dbReference type="OrthoDB" id="5360818at2"/>
<reference evidence="3 6" key="2">
    <citation type="submission" date="2020-08" db="EMBL/GenBank/DDBJ databases">
        <title>Genomic Encyclopedia of Type Strains, Phase IV (KMG-IV): sequencing the most valuable type-strain genomes for metagenomic binning, comparative biology and taxonomic classification.</title>
        <authorList>
            <person name="Goeker M."/>
        </authorList>
    </citation>
    <scope>NUCLEOTIDE SEQUENCE [LARGE SCALE GENOMIC DNA]</scope>
    <source>
        <strain evidence="3 6">DSM 100021</strain>
    </source>
</reference>
<gene>
    <name evidence="4" type="ORF">BJF91_11350</name>
    <name evidence="3" type="ORF">GGQ71_004751</name>
</gene>
<dbReference type="SUPFAM" id="SSF51306">
    <property type="entry name" value="LexA/Signal peptidase"/>
    <property type="match status" value="1"/>
</dbReference>
<dbReference type="Proteomes" id="UP000544107">
    <property type="component" value="Unassembled WGS sequence"/>
</dbReference>
<comment type="caution">
    <text evidence="4">The sequence shown here is derived from an EMBL/GenBank/DDBJ whole genome shotgun (WGS) entry which is preliminary data.</text>
</comment>
<dbReference type="Proteomes" id="UP000185598">
    <property type="component" value="Unassembled WGS sequence"/>
</dbReference>
<dbReference type="GO" id="GO:0004252">
    <property type="term" value="F:serine-type endopeptidase activity"/>
    <property type="evidence" value="ECO:0007669"/>
    <property type="project" value="InterPro"/>
</dbReference>
<organism evidence="4 5">
    <name type="scientific">Allorhizobium taibaishanense</name>
    <dbReference type="NCBI Taxonomy" id="887144"/>
    <lineage>
        <taxon>Bacteria</taxon>
        <taxon>Pseudomonadati</taxon>
        <taxon>Pseudomonadota</taxon>
        <taxon>Alphaproteobacteria</taxon>
        <taxon>Hyphomicrobiales</taxon>
        <taxon>Rhizobiaceae</taxon>
        <taxon>Rhizobium/Agrobacterium group</taxon>
        <taxon>Allorhizobium</taxon>
    </lineage>
</organism>
<evidence type="ECO:0000256" key="1">
    <source>
        <dbReference type="SAM" id="Phobius"/>
    </source>
</evidence>
<dbReference type="Gene3D" id="2.10.109.10">
    <property type="entry name" value="Umud Fragment, subunit A"/>
    <property type="match status" value="1"/>
</dbReference>
<accession>A0A1Q9A087</accession>
<evidence type="ECO:0000313" key="3">
    <source>
        <dbReference type="EMBL" id="MBB4010450.1"/>
    </source>
</evidence>
<evidence type="ECO:0000313" key="5">
    <source>
        <dbReference type="Proteomes" id="UP000185598"/>
    </source>
</evidence>
<feature type="domain" description="Peptidase S26" evidence="2">
    <location>
        <begin position="3"/>
        <end position="165"/>
    </location>
</feature>
<reference evidence="4 5" key="1">
    <citation type="submission" date="2016-09" db="EMBL/GenBank/DDBJ databases">
        <title>Rhizobium oryziradicis sp. nov., isolated from the root of rice.</title>
        <authorList>
            <person name="Zhao J."/>
            <person name="Zhang X."/>
        </authorList>
    </citation>
    <scope>NUCLEOTIDE SEQUENCE [LARGE SCALE GENOMIC DNA]</scope>
    <source>
        <strain evidence="4 5">14971</strain>
    </source>
</reference>
<dbReference type="EMBL" id="MKIN01000026">
    <property type="protein sequence ID" value="OLP48000.1"/>
    <property type="molecule type" value="Genomic_DNA"/>
</dbReference>
<keyword evidence="1" id="KW-0472">Membrane</keyword>
<dbReference type="InterPro" id="IPR036286">
    <property type="entry name" value="LexA/Signal_pep-like_sf"/>
</dbReference>
<name>A0A1Q9A087_9HYPH</name>
<dbReference type="STRING" id="887144.BJF91_11350"/>
<keyword evidence="1" id="KW-1133">Transmembrane helix</keyword>
<dbReference type="EMBL" id="JACIED010000009">
    <property type="protein sequence ID" value="MBB4010450.1"/>
    <property type="molecule type" value="Genomic_DNA"/>
</dbReference>
<evidence type="ECO:0000313" key="6">
    <source>
        <dbReference type="Proteomes" id="UP000544107"/>
    </source>
</evidence>
<keyword evidence="1" id="KW-0812">Transmembrane</keyword>
<dbReference type="GO" id="GO:0006465">
    <property type="term" value="P:signal peptide processing"/>
    <property type="evidence" value="ECO:0007669"/>
    <property type="project" value="InterPro"/>
</dbReference>
<dbReference type="Pfam" id="PF10502">
    <property type="entry name" value="Peptidase_S26"/>
    <property type="match status" value="1"/>
</dbReference>
<dbReference type="InterPro" id="IPR019533">
    <property type="entry name" value="Peptidase_S26"/>
</dbReference>
<sequence length="183" mass="20608">MTRFAWVIATYVSALFTTGLVFFHPQKKFIWNASASAPIGLYRIESVEQFDVTDLAVVMPPNELASFLEQRGYLPKGVPLLKRVLALSGTKVCRHDKAISAYDMVYGEALDRDSRGRPLPVWQGCITVEKGQAFFMNWDVRDSLDGRYFGVLPLSTVIGRAVPLWTYYDPPTSPSVTKERQNP</sequence>
<protein>
    <submittedName>
        <fullName evidence="3 4">Peptidase</fullName>
    </submittedName>
</protein>
<feature type="transmembrane region" description="Helical" evidence="1">
    <location>
        <begin position="6"/>
        <end position="23"/>
    </location>
</feature>
<evidence type="ECO:0000313" key="4">
    <source>
        <dbReference type="EMBL" id="OLP48000.1"/>
    </source>
</evidence>
<evidence type="ECO:0000259" key="2">
    <source>
        <dbReference type="Pfam" id="PF10502"/>
    </source>
</evidence>
<dbReference type="AlphaFoldDB" id="A0A1Q9A087"/>
<proteinExistence type="predicted"/>
<dbReference type="RefSeq" id="WP_075616565.1">
    <property type="nucleotide sequence ID" value="NZ_JACIED010000009.1"/>
</dbReference>
<keyword evidence="5" id="KW-1185">Reference proteome</keyword>